<keyword evidence="1" id="KW-0175">Coiled coil</keyword>
<reference evidence="3 4" key="1">
    <citation type="journal article" date="2022" name="Nat. Ecol. Evol.">
        <title>A masculinizing supergene underlies an exaggerated male reproductive morph in a spider.</title>
        <authorList>
            <person name="Hendrickx F."/>
            <person name="De Corte Z."/>
            <person name="Sonet G."/>
            <person name="Van Belleghem S.M."/>
            <person name="Kostlbacher S."/>
            <person name="Vangestel C."/>
        </authorList>
    </citation>
    <scope>NUCLEOTIDE SEQUENCE [LARGE SCALE GENOMIC DNA]</scope>
    <source>
        <strain evidence="3">W744_W776</strain>
    </source>
</reference>
<gene>
    <name evidence="3" type="ORF">JTE90_001953</name>
</gene>
<evidence type="ECO:0000313" key="3">
    <source>
        <dbReference type="EMBL" id="KAG8200097.1"/>
    </source>
</evidence>
<protein>
    <recommendedName>
        <fullName evidence="2">Lebercilin domain-containing protein</fullName>
    </recommendedName>
</protein>
<organism evidence="3 4">
    <name type="scientific">Oedothorax gibbosus</name>
    <dbReference type="NCBI Taxonomy" id="931172"/>
    <lineage>
        <taxon>Eukaryota</taxon>
        <taxon>Metazoa</taxon>
        <taxon>Ecdysozoa</taxon>
        <taxon>Arthropoda</taxon>
        <taxon>Chelicerata</taxon>
        <taxon>Arachnida</taxon>
        <taxon>Araneae</taxon>
        <taxon>Araneomorphae</taxon>
        <taxon>Entelegynae</taxon>
        <taxon>Araneoidea</taxon>
        <taxon>Linyphiidae</taxon>
        <taxon>Erigoninae</taxon>
        <taxon>Oedothorax</taxon>
    </lineage>
</organism>
<feature type="domain" description="Lebercilin" evidence="2">
    <location>
        <begin position="89"/>
        <end position="262"/>
    </location>
</feature>
<dbReference type="AlphaFoldDB" id="A0AAV6VT60"/>
<keyword evidence="4" id="KW-1185">Reference proteome</keyword>
<feature type="coiled-coil region" evidence="1">
    <location>
        <begin position="147"/>
        <end position="233"/>
    </location>
</feature>
<name>A0AAV6VT60_9ARAC</name>
<comment type="caution">
    <text evidence="3">The sequence shown here is derived from an EMBL/GenBank/DDBJ whole genome shotgun (WGS) entry which is preliminary data.</text>
</comment>
<dbReference type="Proteomes" id="UP000827092">
    <property type="component" value="Unassembled WGS sequence"/>
</dbReference>
<evidence type="ECO:0000259" key="2">
    <source>
        <dbReference type="Pfam" id="PF15619"/>
    </source>
</evidence>
<accession>A0AAV6VT60</accession>
<dbReference type="InterPro" id="IPR028933">
    <property type="entry name" value="Lebercilin_dom"/>
</dbReference>
<feature type="coiled-coil region" evidence="1">
    <location>
        <begin position="84"/>
        <end position="118"/>
    </location>
</feature>
<proteinExistence type="predicted"/>
<dbReference type="EMBL" id="JAFNEN010000020">
    <property type="protein sequence ID" value="KAG8200097.1"/>
    <property type="molecule type" value="Genomic_DNA"/>
</dbReference>
<evidence type="ECO:0000313" key="4">
    <source>
        <dbReference type="Proteomes" id="UP000827092"/>
    </source>
</evidence>
<evidence type="ECO:0000256" key="1">
    <source>
        <dbReference type="SAM" id="Coils"/>
    </source>
</evidence>
<dbReference type="Pfam" id="PF15619">
    <property type="entry name" value="Lebercilin"/>
    <property type="match status" value="1"/>
</dbReference>
<sequence length="463" mass="53097">MNHNINVEKFDLLLSPVPEVDESRMFSPQNAQTSCFSLKFPEGTKSRDCGKKNSLTAGYGSVYLNKIAGTPIKRKPFPVCVHSNSSAEAVLRERKVEIKDLECEVSYLKKRIKEMNIENKTLLDIQSRQEKELKKLKSGVADIPALLRSHKEEIKASEAVVTSLRRELLDCQKDLKTRSDIVVRKDHQLDKLNITIQKFDKQLREIKLQNKQLKEENKKVEQENKKLKGGNGELKSANEVLKKKEQDSTDEMLKVQAKLDIAMHAKYILEREMCKLQKKYETSLQKEIELGKSLEITTETVHTQTDVKELVSKECMALPSNDVLKITDESSLQILKEDVQLLNTNTISKAEGDSWYQKYGLKQDETFGKVKHIFGSTKTSEVYNSCDVSEKAVRSHSLQAIHSKNKFCPDAIKTDYDENRMNRIFSSESDEDCKFSYGSGNRRYISNERQKSKRLFSSFTVPH</sequence>